<gene>
    <name evidence="2" type="ORF">UFOPK3772_01253</name>
</gene>
<name>A0A6J7JVN1_9ZZZZ</name>
<accession>A0A6J7JVN1</accession>
<protein>
    <submittedName>
        <fullName evidence="2">Unannotated protein</fullName>
    </submittedName>
</protein>
<sequence>MAIGVRLGEGPDERLEDRGRPGENGEGIDVAIGPAQTEVQAPPGAVTPGRIPRPVSFPAGLFGQRTGEVPDRCSGRHGVARLDEWRDRLVRRSESGPGVLDGDDGSAGHVADEGNPPVADGPDEAPGMRREVNSPVASAPRLLRRVEPLLDENGGDRP</sequence>
<proteinExistence type="predicted"/>
<feature type="region of interest" description="Disordered" evidence="1">
    <location>
        <begin position="92"/>
        <end position="158"/>
    </location>
</feature>
<feature type="region of interest" description="Disordered" evidence="1">
    <location>
        <begin position="1"/>
        <end position="75"/>
    </location>
</feature>
<reference evidence="2" key="1">
    <citation type="submission" date="2020-05" db="EMBL/GenBank/DDBJ databases">
        <authorList>
            <person name="Chiriac C."/>
            <person name="Salcher M."/>
            <person name="Ghai R."/>
            <person name="Kavagutti S V."/>
        </authorList>
    </citation>
    <scope>NUCLEOTIDE SEQUENCE</scope>
</reference>
<evidence type="ECO:0000313" key="2">
    <source>
        <dbReference type="EMBL" id="CAB4946234.1"/>
    </source>
</evidence>
<organism evidence="2">
    <name type="scientific">freshwater metagenome</name>
    <dbReference type="NCBI Taxonomy" id="449393"/>
    <lineage>
        <taxon>unclassified sequences</taxon>
        <taxon>metagenomes</taxon>
        <taxon>ecological metagenomes</taxon>
    </lineage>
</organism>
<dbReference type="EMBL" id="CAFBNE010000032">
    <property type="protein sequence ID" value="CAB4946234.1"/>
    <property type="molecule type" value="Genomic_DNA"/>
</dbReference>
<evidence type="ECO:0000256" key="1">
    <source>
        <dbReference type="SAM" id="MobiDB-lite"/>
    </source>
</evidence>
<feature type="compositionally biased region" description="Basic and acidic residues" evidence="1">
    <location>
        <begin position="144"/>
        <end position="158"/>
    </location>
</feature>
<dbReference type="AlphaFoldDB" id="A0A6J7JVN1"/>
<feature type="compositionally biased region" description="Basic and acidic residues" evidence="1">
    <location>
        <begin position="9"/>
        <end position="23"/>
    </location>
</feature>